<dbReference type="VEuPathDB" id="FungiDB:F4678DRAFT_74136"/>
<gene>
    <name evidence="2" type="ORF">NPX13_g1959</name>
</gene>
<dbReference type="AlphaFoldDB" id="A0A9W8TRG6"/>
<accession>A0A9W8TRG6</accession>
<evidence type="ECO:0008006" key="4">
    <source>
        <dbReference type="Google" id="ProtNLM"/>
    </source>
</evidence>
<reference evidence="2" key="1">
    <citation type="submission" date="2022-07" db="EMBL/GenBank/DDBJ databases">
        <title>Genome Sequence of Xylaria arbuscula.</title>
        <authorList>
            <person name="Buettner E."/>
        </authorList>
    </citation>
    <scope>NUCLEOTIDE SEQUENCE</scope>
    <source>
        <strain evidence="2">VT107</strain>
    </source>
</reference>
<dbReference type="Proteomes" id="UP001148614">
    <property type="component" value="Unassembled WGS sequence"/>
</dbReference>
<proteinExistence type="predicted"/>
<feature type="region of interest" description="Disordered" evidence="1">
    <location>
        <begin position="160"/>
        <end position="184"/>
    </location>
</feature>
<feature type="region of interest" description="Disordered" evidence="1">
    <location>
        <begin position="1191"/>
        <end position="1222"/>
    </location>
</feature>
<comment type="caution">
    <text evidence="2">The sequence shown here is derived from an EMBL/GenBank/DDBJ whole genome shotgun (WGS) entry which is preliminary data.</text>
</comment>
<keyword evidence="3" id="KW-1185">Reference proteome</keyword>
<organism evidence="2 3">
    <name type="scientific">Xylaria arbuscula</name>
    <dbReference type="NCBI Taxonomy" id="114810"/>
    <lineage>
        <taxon>Eukaryota</taxon>
        <taxon>Fungi</taxon>
        <taxon>Dikarya</taxon>
        <taxon>Ascomycota</taxon>
        <taxon>Pezizomycotina</taxon>
        <taxon>Sordariomycetes</taxon>
        <taxon>Xylariomycetidae</taxon>
        <taxon>Xylariales</taxon>
        <taxon>Xylariaceae</taxon>
        <taxon>Xylaria</taxon>
    </lineage>
</organism>
<evidence type="ECO:0000313" key="3">
    <source>
        <dbReference type="Proteomes" id="UP001148614"/>
    </source>
</evidence>
<evidence type="ECO:0000313" key="2">
    <source>
        <dbReference type="EMBL" id="KAJ3578606.1"/>
    </source>
</evidence>
<dbReference type="EMBL" id="JANPWZ010000192">
    <property type="protein sequence ID" value="KAJ3578606.1"/>
    <property type="molecule type" value="Genomic_DNA"/>
</dbReference>
<name>A0A9W8TRG6_9PEZI</name>
<protein>
    <recommendedName>
        <fullName evidence="4">Nucleolar 27S pre-rRNA processing Urb2/Npa2 C-terminal domain-containing protein</fullName>
    </recommendedName>
</protein>
<sequence length="1222" mass="136479">MLGRHAPAVIFWRGAGALKSPGATQLSSALGCQFAASFAMEAMEVDEDGTSQQLALIIRAVRTLDEDSSLSPPEKIHKIWLLVTAVKHTRLHGVEESILRWLLKQMTGSTDSAEHVRRYPLTWTILGYIFPKIPAQSLGRSLSYLRFVSILSKTLGDLTTQDNSRAGAEEDTAPTKKRKRGADWPSTLAELRTPLGCLRSASELFGALAALLDRGTAQIGEVTPEKRVGAEHIKSLFSSSGDDTRDIAARLLSICHDSLSTDNDMLVKGQQSWIDTVTTIWDLRLHNKDDGLEFAKYIYERASLVLAKLEDDVTIGSSNSTYTTCREIWIPQLRSFLSTYFIRPARQRFVADKNIDLLKLSLEIARKDVIASTTVMWSIAASVPRDAGDPRSKIEHDAWAEQIFQVVVDGLQPLTRQRQTDALSRILDIALQTRSFPGTETLRALYQKHVLNDAGTDWALLSKILACDADVFIATDDYETIFDSISKASQENTETKDEVVVRVIIPLQVAFSDARDLSQFVTQWLRSLCAAGPVEQSIWFDSRIREQLSALIHTAFSSTQLLRLLDGLDSIPSTAGELLVVLDGICAGLTDEATIANVDPKILSMMEQKWENLTPEVLALRWRVFGCLASWRGSDECNKLWKIVKSDMKPILKKKKLAAAETLEAFSCCYKLCLANHIGGKYEEDLTKLICTMLGRLIPAIDTEADLQVLRPYTDLVFNHLPRLGEQPKQEVNTLTSQIVQLLWSVTQKLPSSLNGEYLAYLRPLLHNHDAADEEPMFDALVAPFLDALDNSDSQSGWIQPQSSKLLMILLEFPTEIWTRNRRKRMMGSWKKHKSAISSHASKNSDYATKILRLLVKIMQQPTFYEHMEFTDLVDVCSLAASDPTRLSLAQRIVDSTIRHVFTNSNEPAQSYLLDASKYAKSLKPEKHSATRTQILLLRSLTTIFSDSTNNSSERLASDARLFGEKLAKLVARGLNDFTVEANEFSMASLSDEKVQFLQLVLDAALALCNDASQTKVELSSDTLIRLERNSNALLSRDAAATWKLRSFLMNQSADRYTPESFSAFLDEGEHEVDEELIQGFVDAYVQGKSQSLRDQLLNELIGRETCAMGPIGPLLAARRLLKLYQVEISPSLQAHIGNHVATPRQTCKRNDAVQHRSNIDLRRRDMLCSRTQDQRAESSRRNFRLSIQAGSAHHKTASSPSPRPVPHLTRCAPRAIKGTPC</sequence>
<evidence type="ECO:0000256" key="1">
    <source>
        <dbReference type="SAM" id="MobiDB-lite"/>
    </source>
</evidence>
<dbReference type="PROSITE" id="PS51257">
    <property type="entry name" value="PROKAR_LIPOPROTEIN"/>
    <property type="match status" value="1"/>
</dbReference>